<gene>
    <name evidence="3" type="ORF">A5649_02690</name>
</gene>
<evidence type="ECO:0000256" key="1">
    <source>
        <dbReference type="ARBA" id="ARBA00004328"/>
    </source>
</evidence>
<sequence>MEAIIVNTLKELTDLRNKLNAGRAAITDRVRAEDRSHLNAGEDAKFRALTEGIDEVNHRIAEWHRSGRGNPNAFLAASAQASVDTSGSRGGWADRAAAGIQAMGGEARSIVSGSIDLPSLIEPQVEALPRPERLIDLLVSRKALTNGIAFEYLRQTVRTTAAAPVADLADKPASTYTMVPVTGAAVVLAHLSEGVPIRYWQDHLEVVHWLENEMMEGVLDSLERQVIQGTGIGINLEGVLKVDGSTEVGWAGDLGSTLRSALTALQVAAVRPNAWVLHPEDAARIDLARWNIPAAPGEDAPDGEPGPYLHDGYTNGVAASANVLGGPGIQRVISTSTPVGTAILGDWSKLRLYVREQMRLDIDASGENFKNNTATLRAECRVGVGHLQPAAFAVVTLTDD</sequence>
<dbReference type="NCBIfam" id="TIGR01554">
    <property type="entry name" value="major_cap_HK97"/>
    <property type="match status" value="1"/>
</dbReference>
<dbReference type="Gene3D" id="3.30.2400.10">
    <property type="entry name" value="Major capsid protein gp5"/>
    <property type="match status" value="1"/>
</dbReference>
<dbReference type="Pfam" id="PF05065">
    <property type="entry name" value="Phage_capsid"/>
    <property type="match status" value="1"/>
</dbReference>
<evidence type="ECO:0000313" key="3">
    <source>
        <dbReference type="EMBL" id="OBK85270.1"/>
    </source>
</evidence>
<proteinExistence type="predicted"/>
<comment type="subcellular location">
    <subcellularLocation>
        <location evidence="1">Virion</location>
    </subcellularLocation>
</comment>
<organism evidence="3 4">
    <name type="scientific">Mycolicibacter heraklionensis</name>
    <dbReference type="NCBI Taxonomy" id="512402"/>
    <lineage>
        <taxon>Bacteria</taxon>
        <taxon>Bacillati</taxon>
        <taxon>Actinomycetota</taxon>
        <taxon>Actinomycetes</taxon>
        <taxon>Mycobacteriales</taxon>
        <taxon>Mycobacteriaceae</taxon>
        <taxon>Mycolicibacter</taxon>
    </lineage>
</organism>
<dbReference type="SUPFAM" id="SSF56563">
    <property type="entry name" value="Major capsid protein gp5"/>
    <property type="match status" value="1"/>
</dbReference>
<comment type="caution">
    <text evidence="3">The sequence shown here is derived from an EMBL/GenBank/DDBJ whole genome shotgun (WGS) entry which is preliminary data.</text>
</comment>
<evidence type="ECO:0000313" key="4">
    <source>
        <dbReference type="Proteomes" id="UP000093712"/>
    </source>
</evidence>
<accession>A0AA91EUS0</accession>
<evidence type="ECO:0000259" key="2">
    <source>
        <dbReference type="Pfam" id="PF05065"/>
    </source>
</evidence>
<dbReference type="AlphaFoldDB" id="A0AA91EUS0"/>
<dbReference type="InterPro" id="IPR024455">
    <property type="entry name" value="Phage_capsid"/>
</dbReference>
<feature type="domain" description="Phage capsid-like C-terminal" evidence="2">
    <location>
        <begin position="118"/>
        <end position="396"/>
    </location>
</feature>
<protein>
    <recommendedName>
        <fullName evidence="2">Phage capsid-like C-terminal domain-containing protein</fullName>
    </recommendedName>
</protein>
<dbReference type="Proteomes" id="UP000093712">
    <property type="component" value="Unassembled WGS sequence"/>
</dbReference>
<dbReference type="Gene3D" id="3.30.2320.10">
    <property type="entry name" value="hypothetical protein PF0899 domain"/>
    <property type="match status" value="1"/>
</dbReference>
<dbReference type="EMBL" id="LZME01000077">
    <property type="protein sequence ID" value="OBK85270.1"/>
    <property type="molecule type" value="Genomic_DNA"/>
</dbReference>
<dbReference type="InterPro" id="IPR054612">
    <property type="entry name" value="Phage_capsid-like_C"/>
</dbReference>
<reference evidence="3 4" key="1">
    <citation type="submission" date="2016-06" db="EMBL/GenBank/DDBJ databases">
        <authorList>
            <person name="Sutton G."/>
            <person name="Brinkac L."/>
            <person name="Sanka R."/>
            <person name="Adams M."/>
            <person name="Lau E."/>
            <person name="Garcia-Basteiro A."/>
            <person name="Lopez-Varela E."/>
            <person name="Palencia S."/>
        </authorList>
    </citation>
    <scope>NUCLEOTIDE SEQUENCE [LARGE SCALE GENOMIC DNA]</scope>
    <source>
        <strain evidence="3 4">1211594.5</strain>
    </source>
</reference>
<name>A0AA91EUS0_9MYCO</name>